<dbReference type="AlphaFoldDB" id="A0A1S8AV69"/>
<dbReference type="InterPro" id="IPR055170">
    <property type="entry name" value="GFO_IDH_MocA-like_dom"/>
</dbReference>
<dbReference type="EMBL" id="LWLN01000001">
    <property type="protein sequence ID" value="OLZ40419.1"/>
    <property type="molecule type" value="Genomic_DNA"/>
</dbReference>
<dbReference type="Pfam" id="PF01408">
    <property type="entry name" value="GFO_IDH_MocA"/>
    <property type="match status" value="1"/>
</dbReference>
<dbReference type="InterPro" id="IPR050463">
    <property type="entry name" value="Gfo/Idh/MocA_oxidrdct_glycsds"/>
</dbReference>
<name>A0A1S8AV69_9EURY</name>
<dbReference type="GO" id="GO:0016491">
    <property type="term" value="F:oxidoreductase activity"/>
    <property type="evidence" value="ECO:0007669"/>
    <property type="project" value="UniProtKB-KW"/>
</dbReference>
<evidence type="ECO:0000259" key="3">
    <source>
        <dbReference type="Pfam" id="PF22725"/>
    </source>
</evidence>
<protein>
    <submittedName>
        <fullName evidence="4">Oxidoreductase</fullName>
    </submittedName>
</protein>
<keyword evidence="1" id="KW-0560">Oxidoreductase</keyword>
<dbReference type="STRING" id="301967.A6E15_05200"/>
<accession>A0A1S8AV69</accession>
<organism evidence="4 5">
    <name type="scientific">Natrinema saccharevitans</name>
    <dbReference type="NCBI Taxonomy" id="301967"/>
    <lineage>
        <taxon>Archaea</taxon>
        <taxon>Methanobacteriati</taxon>
        <taxon>Methanobacteriota</taxon>
        <taxon>Stenosarchaea group</taxon>
        <taxon>Halobacteria</taxon>
        <taxon>Halobacteriales</taxon>
        <taxon>Natrialbaceae</taxon>
        <taxon>Natrinema</taxon>
    </lineage>
</organism>
<evidence type="ECO:0000256" key="1">
    <source>
        <dbReference type="ARBA" id="ARBA00023002"/>
    </source>
</evidence>
<comment type="caution">
    <text evidence="4">The sequence shown here is derived from an EMBL/GenBank/DDBJ whole genome shotgun (WGS) entry which is preliminary data.</text>
</comment>
<dbReference type="Gene3D" id="3.40.50.720">
    <property type="entry name" value="NAD(P)-binding Rossmann-like Domain"/>
    <property type="match status" value="1"/>
</dbReference>
<dbReference type="PANTHER" id="PTHR43818:SF11">
    <property type="entry name" value="BCDNA.GH03377"/>
    <property type="match status" value="1"/>
</dbReference>
<keyword evidence="5" id="KW-1185">Reference proteome</keyword>
<dbReference type="RefSeq" id="WP_076144428.1">
    <property type="nucleotide sequence ID" value="NZ_LWLN01000001.1"/>
</dbReference>
<dbReference type="OrthoDB" id="25239at2157"/>
<proteinExistence type="predicted"/>
<dbReference type="PANTHER" id="PTHR43818">
    <property type="entry name" value="BCDNA.GH03377"/>
    <property type="match status" value="1"/>
</dbReference>
<dbReference type="Pfam" id="PF22725">
    <property type="entry name" value="GFO_IDH_MocA_C3"/>
    <property type="match status" value="1"/>
</dbReference>
<dbReference type="GO" id="GO:0000166">
    <property type="term" value="F:nucleotide binding"/>
    <property type="evidence" value="ECO:0007669"/>
    <property type="project" value="InterPro"/>
</dbReference>
<reference evidence="5" key="1">
    <citation type="submission" date="2016-04" db="EMBL/GenBank/DDBJ databases">
        <authorList>
            <person name="Chen S.-C."/>
            <person name="Lai M.-C."/>
        </authorList>
    </citation>
    <scope>NUCLEOTIDE SEQUENCE [LARGE SCALE GENOMIC DNA]</scope>
    <source>
        <strain evidence="5">AB14</strain>
    </source>
</reference>
<dbReference type="InterPro" id="IPR000683">
    <property type="entry name" value="Gfo/Idh/MocA-like_OxRdtase_N"/>
</dbReference>
<dbReference type="Gene3D" id="3.30.360.10">
    <property type="entry name" value="Dihydrodipicolinate Reductase, domain 2"/>
    <property type="match status" value="1"/>
</dbReference>
<feature type="domain" description="Gfo/Idh/MocA-like oxidoreductase N-terminal" evidence="2">
    <location>
        <begin position="4"/>
        <end position="119"/>
    </location>
</feature>
<dbReference type="InterPro" id="IPR036291">
    <property type="entry name" value="NAD(P)-bd_dom_sf"/>
</dbReference>
<sequence>MTVRTAVVGAGTVSEVHLSGLEKNPRTDLVAICDVDLDRANEAATAYDITPYSDLEDLLARESLDWLHVCTPVQTHLEIARTAIEAGIPVLIEKPVTETVAELEELQRLSDRHGVPVSPVHQHLFDPAMRTARRLIRSGNVGPIHGVDVIYTGLTPPDAAKRGTWVFDLPGGEFEEGLPHPIYSGLAVGGFPKSTDDISANTRLAGEYEDDFAYDTAQLQYESADGALCTLKMLSGSKPRHEILIHGEGVSMRLDLILQSVETIEDEYHLSSVDKGKQAISRSANHLTDLAANLRLVADAQLNDDWETATRMNPHYAQFDRTARALEADGPMPVSLESSKWTITLLEALRDAATPESLRATPS</sequence>
<dbReference type="Proteomes" id="UP000189370">
    <property type="component" value="Unassembled WGS sequence"/>
</dbReference>
<dbReference type="SUPFAM" id="SSF51735">
    <property type="entry name" value="NAD(P)-binding Rossmann-fold domains"/>
    <property type="match status" value="1"/>
</dbReference>
<gene>
    <name evidence="4" type="ORF">A6E15_05200</name>
</gene>
<evidence type="ECO:0000313" key="5">
    <source>
        <dbReference type="Proteomes" id="UP000189370"/>
    </source>
</evidence>
<feature type="domain" description="GFO/IDH/MocA-like oxidoreductase" evidence="3">
    <location>
        <begin position="129"/>
        <end position="249"/>
    </location>
</feature>
<dbReference type="SUPFAM" id="SSF55347">
    <property type="entry name" value="Glyceraldehyde-3-phosphate dehydrogenase-like, C-terminal domain"/>
    <property type="match status" value="1"/>
</dbReference>
<evidence type="ECO:0000259" key="2">
    <source>
        <dbReference type="Pfam" id="PF01408"/>
    </source>
</evidence>
<evidence type="ECO:0000313" key="4">
    <source>
        <dbReference type="EMBL" id="OLZ40419.1"/>
    </source>
</evidence>